<dbReference type="OrthoDB" id="5576441at2759"/>
<dbReference type="EMBL" id="UYRT01095963">
    <property type="protein sequence ID" value="VDN40540.1"/>
    <property type="molecule type" value="Genomic_DNA"/>
</dbReference>
<reference evidence="1 2" key="2">
    <citation type="submission" date="2018-11" db="EMBL/GenBank/DDBJ databases">
        <authorList>
            <consortium name="Pathogen Informatics"/>
        </authorList>
    </citation>
    <scope>NUCLEOTIDE SEQUENCE [LARGE SCALE GENOMIC DNA]</scope>
</reference>
<protein>
    <submittedName>
        <fullName evidence="3">Intraflagellar transport protein 43 homolog</fullName>
    </submittedName>
</protein>
<proteinExistence type="predicted"/>
<reference evidence="3" key="1">
    <citation type="submission" date="2016-06" db="UniProtKB">
        <authorList>
            <consortium name="WormBaseParasite"/>
        </authorList>
    </citation>
    <scope>IDENTIFICATION</scope>
</reference>
<gene>
    <name evidence="1" type="ORF">GPUH_LOCUS22785</name>
</gene>
<sequence length="100" mass="11603">MTPVSRKSRTYVKQEKANDLDMEEVEEDYTADKTLNRSLDEFDIMEESYMGEQEPALLPKDLDGMQCALLQWLRKDENSSLYNQLLGLNVISFVSLSSFR</sequence>
<evidence type="ECO:0000313" key="2">
    <source>
        <dbReference type="Proteomes" id="UP000271098"/>
    </source>
</evidence>
<organism evidence="3">
    <name type="scientific">Gongylonema pulchrum</name>
    <dbReference type="NCBI Taxonomy" id="637853"/>
    <lineage>
        <taxon>Eukaryota</taxon>
        <taxon>Metazoa</taxon>
        <taxon>Ecdysozoa</taxon>
        <taxon>Nematoda</taxon>
        <taxon>Chromadorea</taxon>
        <taxon>Rhabditida</taxon>
        <taxon>Spirurina</taxon>
        <taxon>Spiruromorpha</taxon>
        <taxon>Spiruroidea</taxon>
        <taxon>Gongylonematidae</taxon>
        <taxon>Gongylonema</taxon>
    </lineage>
</organism>
<dbReference type="Proteomes" id="UP000271098">
    <property type="component" value="Unassembled WGS sequence"/>
</dbReference>
<dbReference type="WBParaSite" id="GPUH_0002281301-mRNA-1">
    <property type="protein sequence ID" value="GPUH_0002281301-mRNA-1"/>
    <property type="gene ID" value="GPUH_0002281301"/>
</dbReference>
<evidence type="ECO:0000313" key="1">
    <source>
        <dbReference type="EMBL" id="VDN40540.1"/>
    </source>
</evidence>
<evidence type="ECO:0000313" key="3">
    <source>
        <dbReference type="WBParaSite" id="GPUH_0002281301-mRNA-1"/>
    </source>
</evidence>
<name>A0A183EP95_9BILA</name>
<accession>A0A183EP95</accession>
<keyword evidence="2" id="KW-1185">Reference proteome</keyword>
<dbReference type="AlphaFoldDB" id="A0A183EP95"/>